<dbReference type="EMBL" id="MU003781">
    <property type="protein sequence ID" value="KAF2722618.1"/>
    <property type="molecule type" value="Genomic_DNA"/>
</dbReference>
<gene>
    <name evidence="2" type="ORF">K431DRAFT_311602</name>
</gene>
<keyword evidence="3" id="KW-1185">Reference proteome</keyword>
<evidence type="ECO:0000256" key="1">
    <source>
        <dbReference type="SAM" id="MobiDB-lite"/>
    </source>
</evidence>
<dbReference type="Proteomes" id="UP000799441">
    <property type="component" value="Unassembled WGS sequence"/>
</dbReference>
<organism evidence="2 3">
    <name type="scientific">Polychaeton citri CBS 116435</name>
    <dbReference type="NCBI Taxonomy" id="1314669"/>
    <lineage>
        <taxon>Eukaryota</taxon>
        <taxon>Fungi</taxon>
        <taxon>Dikarya</taxon>
        <taxon>Ascomycota</taxon>
        <taxon>Pezizomycotina</taxon>
        <taxon>Dothideomycetes</taxon>
        <taxon>Dothideomycetidae</taxon>
        <taxon>Capnodiales</taxon>
        <taxon>Capnodiaceae</taxon>
        <taxon>Polychaeton</taxon>
    </lineage>
</organism>
<protein>
    <recommendedName>
        <fullName evidence="4">BTB domain-containing protein</fullName>
    </recommendedName>
</protein>
<reference evidence="2" key="1">
    <citation type="journal article" date="2020" name="Stud. Mycol.">
        <title>101 Dothideomycetes genomes: a test case for predicting lifestyles and emergence of pathogens.</title>
        <authorList>
            <person name="Haridas S."/>
            <person name="Albert R."/>
            <person name="Binder M."/>
            <person name="Bloem J."/>
            <person name="Labutti K."/>
            <person name="Salamov A."/>
            <person name="Andreopoulos B."/>
            <person name="Baker S."/>
            <person name="Barry K."/>
            <person name="Bills G."/>
            <person name="Bluhm B."/>
            <person name="Cannon C."/>
            <person name="Castanera R."/>
            <person name="Culley D."/>
            <person name="Daum C."/>
            <person name="Ezra D."/>
            <person name="Gonzalez J."/>
            <person name="Henrissat B."/>
            <person name="Kuo A."/>
            <person name="Liang C."/>
            <person name="Lipzen A."/>
            <person name="Lutzoni F."/>
            <person name="Magnuson J."/>
            <person name="Mondo S."/>
            <person name="Nolan M."/>
            <person name="Ohm R."/>
            <person name="Pangilinan J."/>
            <person name="Park H.-J."/>
            <person name="Ramirez L."/>
            <person name="Alfaro M."/>
            <person name="Sun H."/>
            <person name="Tritt A."/>
            <person name="Yoshinaga Y."/>
            <person name="Zwiers L.-H."/>
            <person name="Turgeon B."/>
            <person name="Goodwin S."/>
            <person name="Spatafora J."/>
            <person name="Crous P."/>
            <person name="Grigoriev I."/>
        </authorList>
    </citation>
    <scope>NUCLEOTIDE SEQUENCE</scope>
    <source>
        <strain evidence="2">CBS 116435</strain>
    </source>
</reference>
<evidence type="ECO:0000313" key="3">
    <source>
        <dbReference type="Proteomes" id="UP000799441"/>
    </source>
</evidence>
<evidence type="ECO:0008006" key="4">
    <source>
        <dbReference type="Google" id="ProtNLM"/>
    </source>
</evidence>
<accession>A0A9P4QBD3</accession>
<feature type="compositionally biased region" description="Basic residues" evidence="1">
    <location>
        <begin position="1"/>
        <end position="13"/>
    </location>
</feature>
<proteinExistence type="predicted"/>
<name>A0A9P4QBD3_9PEZI</name>
<feature type="compositionally biased region" description="Basic residues" evidence="1">
    <location>
        <begin position="29"/>
        <end position="40"/>
    </location>
</feature>
<dbReference type="AlphaFoldDB" id="A0A9P4QBD3"/>
<dbReference type="OrthoDB" id="194443at2759"/>
<comment type="caution">
    <text evidence="2">The sequence shown here is derived from an EMBL/GenBank/DDBJ whole genome shotgun (WGS) entry which is preliminary data.</text>
</comment>
<sequence>MSPAKRKTGKLKHPSSGSKDASRPPVGKVRGKRGAKKRMTLRSTIDRSRDLGTHVLFLFIGPTRELSTIHSRLLPAPTIDYIEREGNFHGVYWLPNLDPDIFQLYRICKYQNRFFSKKNDDKLAADDQDEEVFHDGEWRRLIDMYLLGAELRDECFANLATDAILEKVEMGKPVRYPTSFAEYVYAETKVGDPLRKLLVDLHIWIGEGTGIEHPHDDADGPPAFTDAVTTGIAKLLDVEFNVDQEEVNRPWDMDQCLYHSHEITPGCST</sequence>
<feature type="region of interest" description="Disordered" evidence="1">
    <location>
        <begin position="1"/>
        <end position="43"/>
    </location>
</feature>
<evidence type="ECO:0000313" key="2">
    <source>
        <dbReference type="EMBL" id="KAF2722618.1"/>
    </source>
</evidence>